<dbReference type="AlphaFoldDB" id="A0A139ACA8"/>
<accession>A0A139ACA8</accession>
<sequence>MERRRDGRYELATPLSVWRESHGGLSPVGGTPSLDHRRALLPARLRQTLADHPNVEEEHGPKEVHLRSFVDTIHDLLSHPPALDEAKVRREPETSIPDVEEEQDLLRKLFDVESDDYRHIDDQEGSSGALSKPRPASLPAVSAARERSDRAVKPSRISARSDLLRAGQRSKRVGGGQLYGVAGRGIGGIGGFGAGGDGSPLY</sequence>
<dbReference type="Proteomes" id="UP000070544">
    <property type="component" value="Unassembled WGS sequence"/>
</dbReference>
<dbReference type="OrthoDB" id="10451977at2759"/>
<gene>
    <name evidence="2" type="ORF">M427DRAFT_341813</name>
</gene>
<name>A0A139ACA8_GONPJ</name>
<keyword evidence="3" id="KW-1185">Reference proteome</keyword>
<proteinExistence type="predicted"/>
<evidence type="ECO:0000256" key="1">
    <source>
        <dbReference type="SAM" id="MobiDB-lite"/>
    </source>
</evidence>
<dbReference type="EMBL" id="KQ965769">
    <property type="protein sequence ID" value="KXS14442.1"/>
    <property type="molecule type" value="Genomic_DNA"/>
</dbReference>
<feature type="region of interest" description="Disordered" evidence="1">
    <location>
        <begin position="117"/>
        <end position="177"/>
    </location>
</feature>
<protein>
    <submittedName>
        <fullName evidence="2">Uncharacterized protein</fullName>
    </submittedName>
</protein>
<evidence type="ECO:0000313" key="3">
    <source>
        <dbReference type="Proteomes" id="UP000070544"/>
    </source>
</evidence>
<evidence type="ECO:0000313" key="2">
    <source>
        <dbReference type="EMBL" id="KXS14442.1"/>
    </source>
</evidence>
<reference evidence="2 3" key="1">
    <citation type="journal article" date="2015" name="Genome Biol. Evol.">
        <title>Phylogenomic analyses indicate that early fungi evolved digesting cell walls of algal ancestors of land plants.</title>
        <authorList>
            <person name="Chang Y."/>
            <person name="Wang S."/>
            <person name="Sekimoto S."/>
            <person name="Aerts A.L."/>
            <person name="Choi C."/>
            <person name="Clum A."/>
            <person name="LaButti K.M."/>
            <person name="Lindquist E.A."/>
            <person name="Yee Ngan C."/>
            <person name="Ohm R.A."/>
            <person name="Salamov A.A."/>
            <person name="Grigoriev I.V."/>
            <person name="Spatafora J.W."/>
            <person name="Berbee M.L."/>
        </authorList>
    </citation>
    <scope>NUCLEOTIDE SEQUENCE [LARGE SCALE GENOMIC DNA]</scope>
    <source>
        <strain evidence="2 3">JEL478</strain>
    </source>
</reference>
<organism evidence="2 3">
    <name type="scientific">Gonapodya prolifera (strain JEL478)</name>
    <name type="common">Monoblepharis prolifera</name>
    <dbReference type="NCBI Taxonomy" id="1344416"/>
    <lineage>
        <taxon>Eukaryota</taxon>
        <taxon>Fungi</taxon>
        <taxon>Fungi incertae sedis</taxon>
        <taxon>Chytridiomycota</taxon>
        <taxon>Chytridiomycota incertae sedis</taxon>
        <taxon>Monoblepharidomycetes</taxon>
        <taxon>Monoblepharidales</taxon>
        <taxon>Gonapodyaceae</taxon>
        <taxon>Gonapodya</taxon>
    </lineage>
</organism>